<organism evidence="3 4">
    <name type="scientific">Ancylostoma ceylanicum</name>
    <dbReference type="NCBI Taxonomy" id="53326"/>
    <lineage>
        <taxon>Eukaryota</taxon>
        <taxon>Metazoa</taxon>
        <taxon>Ecdysozoa</taxon>
        <taxon>Nematoda</taxon>
        <taxon>Chromadorea</taxon>
        <taxon>Rhabditida</taxon>
        <taxon>Rhabditina</taxon>
        <taxon>Rhabditomorpha</taxon>
        <taxon>Strongyloidea</taxon>
        <taxon>Ancylostomatidae</taxon>
        <taxon>Ancylostomatinae</taxon>
        <taxon>Ancylostoma</taxon>
    </lineage>
</organism>
<feature type="coiled-coil region" evidence="1">
    <location>
        <begin position="50"/>
        <end position="84"/>
    </location>
</feature>
<protein>
    <submittedName>
        <fullName evidence="3">Uncharacterized protein</fullName>
    </submittedName>
</protein>
<sequence>MAAIIDIENMVDHRQVQKVAPLVGRESAEVRLRRALEIVEIVMYDRGHEIDALHRRIQELIRRNELLEERAENERLRRKEDREMFVGKLRDARSAVSAEQMLTEKFKQESVLLAKDLGRLRWSISQSQAEAIENDASSTEEDGDSDES</sequence>
<keyword evidence="1" id="KW-0175">Coiled coil</keyword>
<proteinExistence type="predicted"/>
<feature type="compositionally biased region" description="Acidic residues" evidence="2">
    <location>
        <begin position="138"/>
        <end position="148"/>
    </location>
</feature>
<evidence type="ECO:0000313" key="3">
    <source>
        <dbReference type="EMBL" id="EYC32622.1"/>
    </source>
</evidence>
<evidence type="ECO:0000313" key="4">
    <source>
        <dbReference type="Proteomes" id="UP000024635"/>
    </source>
</evidence>
<dbReference type="AlphaFoldDB" id="A0A016W042"/>
<dbReference type="EMBL" id="JARK01001338">
    <property type="protein sequence ID" value="EYC32622.1"/>
    <property type="molecule type" value="Genomic_DNA"/>
</dbReference>
<comment type="caution">
    <text evidence="3">The sequence shown here is derived from an EMBL/GenBank/DDBJ whole genome shotgun (WGS) entry which is preliminary data.</text>
</comment>
<evidence type="ECO:0000256" key="2">
    <source>
        <dbReference type="SAM" id="MobiDB-lite"/>
    </source>
</evidence>
<keyword evidence="4" id="KW-1185">Reference proteome</keyword>
<evidence type="ECO:0000256" key="1">
    <source>
        <dbReference type="SAM" id="Coils"/>
    </source>
</evidence>
<reference evidence="4" key="1">
    <citation type="journal article" date="2015" name="Nat. Genet.">
        <title>The genome and transcriptome of the zoonotic hookworm Ancylostoma ceylanicum identify infection-specific gene families.</title>
        <authorList>
            <person name="Schwarz E.M."/>
            <person name="Hu Y."/>
            <person name="Antoshechkin I."/>
            <person name="Miller M.M."/>
            <person name="Sternberg P.W."/>
            <person name="Aroian R.V."/>
        </authorList>
    </citation>
    <scope>NUCLEOTIDE SEQUENCE</scope>
    <source>
        <strain evidence="4">HY135</strain>
    </source>
</reference>
<name>A0A016W042_9BILA</name>
<gene>
    <name evidence="3" type="primary">Acey_s0002.g1002</name>
    <name evidence="3" type="ORF">Y032_0002g1002</name>
</gene>
<dbReference type="Proteomes" id="UP000024635">
    <property type="component" value="Unassembled WGS sequence"/>
</dbReference>
<feature type="region of interest" description="Disordered" evidence="2">
    <location>
        <begin position="128"/>
        <end position="148"/>
    </location>
</feature>
<accession>A0A016W042</accession>